<dbReference type="GO" id="GO:0006606">
    <property type="term" value="P:protein import into nucleus"/>
    <property type="evidence" value="ECO:0000318"/>
    <property type="project" value="GO_Central"/>
</dbReference>
<dbReference type="SUPFAM" id="SSF48371">
    <property type="entry name" value="ARM repeat"/>
    <property type="match status" value="1"/>
</dbReference>
<keyword evidence="1" id="KW-0677">Repeat</keyword>
<dbReference type="GO" id="GO:0061608">
    <property type="term" value="F:nuclear import signal receptor activity"/>
    <property type="evidence" value="ECO:0000318"/>
    <property type="project" value="GO_Central"/>
</dbReference>
<protein>
    <recommendedName>
        <fullName evidence="3">Importin subunit beta-1/Transportin-1-like TPR repeats domain-containing protein</fullName>
    </recommendedName>
</protein>
<dbReference type="InterPro" id="IPR011989">
    <property type="entry name" value="ARM-like"/>
</dbReference>
<keyword evidence="5" id="KW-1185">Reference proteome</keyword>
<feature type="domain" description="Importin subunit beta-1/Transportin-1-like TPR repeats" evidence="3">
    <location>
        <begin position="273"/>
        <end position="570"/>
    </location>
</feature>
<evidence type="ECO:0000259" key="3">
    <source>
        <dbReference type="Pfam" id="PF25574"/>
    </source>
</evidence>
<evidence type="ECO:0000256" key="1">
    <source>
        <dbReference type="ARBA" id="ARBA00022737"/>
    </source>
</evidence>
<dbReference type="OrthoDB" id="10263328at2759"/>
<accession>B3RR84</accession>
<name>B3RR84_TRIAD</name>
<organism evidence="4 5">
    <name type="scientific">Trichoplax adhaerens</name>
    <name type="common">Trichoplax reptans</name>
    <dbReference type="NCBI Taxonomy" id="10228"/>
    <lineage>
        <taxon>Eukaryota</taxon>
        <taxon>Metazoa</taxon>
        <taxon>Placozoa</taxon>
        <taxon>Uniplacotomia</taxon>
        <taxon>Trichoplacea</taxon>
        <taxon>Trichoplacidae</taxon>
        <taxon>Trichoplax</taxon>
    </lineage>
</organism>
<dbReference type="EMBL" id="DS985243">
    <property type="protein sequence ID" value="EDV26301.1"/>
    <property type="molecule type" value="Genomic_DNA"/>
</dbReference>
<dbReference type="Pfam" id="PF02985">
    <property type="entry name" value="HEAT"/>
    <property type="match status" value="1"/>
</dbReference>
<dbReference type="CTD" id="6751512"/>
<evidence type="ECO:0000313" key="5">
    <source>
        <dbReference type="Proteomes" id="UP000009022"/>
    </source>
</evidence>
<reference evidence="4 5" key="1">
    <citation type="journal article" date="2008" name="Nature">
        <title>The Trichoplax genome and the nature of placozoans.</title>
        <authorList>
            <person name="Srivastava M."/>
            <person name="Begovic E."/>
            <person name="Chapman J."/>
            <person name="Putnam N.H."/>
            <person name="Hellsten U."/>
            <person name="Kawashima T."/>
            <person name="Kuo A."/>
            <person name="Mitros T."/>
            <person name="Salamov A."/>
            <person name="Carpenter M.L."/>
            <person name="Signorovitch A.Y."/>
            <person name="Moreno M.A."/>
            <person name="Kamm K."/>
            <person name="Grimwood J."/>
            <person name="Schmutz J."/>
            <person name="Shapiro H."/>
            <person name="Grigoriev I.V."/>
            <person name="Buss L.W."/>
            <person name="Schierwater B."/>
            <person name="Dellaporta S.L."/>
            <person name="Rokhsar D.S."/>
        </authorList>
    </citation>
    <scope>NUCLEOTIDE SEQUENCE [LARGE SCALE GENOMIC DNA]</scope>
    <source>
        <strain evidence="4 5">Grell-BS-1999</strain>
    </source>
</reference>
<dbReference type="PhylomeDB" id="B3RR84"/>
<proteinExistence type="predicted"/>
<gene>
    <name evidence="4" type="ORF">TRIADDRAFT_54144</name>
</gene>
<dbReference type="InterPro" id="IPR058584">
    <property type="entry name" value="IMB1_TNPO1-like_TPR"/>
</dbReference>
<dbReference type="Gene3D" id="1.25.10.10">
    <property type="entry name" value="Leucine-rich Repeat Variant"/>
    <property type="match status" value="2"/>
</dbReference>
<evidence type="ECO:0000313" key="4">
    <source>
        <dbReference type="EMBL" id="EDV26301.1"/>
    </source>
</evidence>
<dbReference type="HOGENOM" id="CLU_008296_0_0_1"/>
<dbReference type="Proteomes" id="UP000009022">
    <property type="component" value="Unassembled WGS sequence"/>
</dbReference>
<dbReference type="InterPro" id="IPR000357">
    <property type="entry name" value="HEAT"/>
</dbReference>
<dbReference type="GeneID" id="6751512"/>
<dbReference type="InParanoid" id="B3RR84"/>
<dbReference type="KEGG" id="tad:TRIADDRAFT_54144"/>
<dbReference type="Pfam" id="PF25574">
    <property type="entry name" value="TPR_IMB1"/>
    <property type="match status" value="1"/>
</dbReference>
<dbReference type="InterPro" id="IPR016024">
    <property type="entry name" value="ARM-type_fold"/>
</dbReference>
<dbReference type="GO" id="GO:0005737">
    <property type="term" value="C:cytoplasm"/>
    <property type="evidence" value="ECO:0000318"/>
    <property type="project" value="GO_Central"/>
</dbReference>
<evidence type="ECO:0000256" key="2">
    <source>
        <dbReference type="ARBA" id="ARBA00022990"/>
    </source>
</evidence>
<dbReference type="AlphaFoldDB" id="B3RR84"/>
<dbReference type="STRING" id="10228.B3RR84"/>
<sequence>MLQALDTESSRPSYVTECIGYVVYYELLEDADPKLIPALAENMINKSSSKILKESSAEAIGHIFRLMKNVENDYLILESDHVLAALLNGINWKDASQRVQNTIMTALSHFLTYVKENIKRDAIKNTLLFHQEEDEVIDMKYIKYKTIPERDDDIFIENNGVEHKSNGSLSRISNVDYVVKNALGYMVPTLLELMAIQDDLDCDDDFLPFATLIQILMKMIQDDNEIIRQCVVWALGKIARKSLKILERNVIESIVDVLMEKFHGSIKVTASICKDCYDDVKTVATIIKNKLRVTLREEKNEQDHVKQVELQCRLCEVLQKFIQRAHSDDIAKWKDGLITLIISVFKSSTDGSGNLQSITLSNLATLAERIRVDLSDYIKHIYKMIPCLIIGLKDTYRNQVFISAVRTLKPVCRKLRTNFVPYCFEIITILLNKITDIPFCSCFNQDIIAALGNIAESIGMYFESYLQPVLEAVDHVAVNTNPGDLGINSCQLRDLRTTCLETYKRILSITVNRDLIRSHIGNIVKLIDILATSEQLSREELSNTAQILRYLSSKHGNSTVQSFLSSKIIKWLKSGIQDIDHQKTAYICRQTLDQLSLSM</sequence>
<dbReference type="GO" id="GO:0008139">
    <property type="term" value="F:nuclear localization sequence binding"/>
    <property type="evidence" value="ECO:0000318"/>
    <property type="project" value="GO_Central"/>
</dbReference>
<dbReference type="RefSeq" id="XP_002110297.1">
    <property type="nucleotide sequence ID" value="XM_002110261.1"/>
</dbReference>
<dbReference type="GO" id="GO:0005634">
    <property type="term" value="C:nucleus"/>
    <property type="evidence" value="ECO:0000318"/>
    <property type="project" value="GO_Central"/>
</dbReference>
<dbReference type="eggNOG" id="KOG1241">
    <property type="taxonomic scope" value="Eukaryota"/>
</dbReference>
<keyword evidence="2" id="KW-0007">Acetylation</keyword>